<comment type="caution">
    <text evidence="2">The sequence shown here is derived from an EMBL/GenBank/DDBJ whole genome shotgun (WGS) entry which is preliminary data.</text>
</comment>
<feature type="transmembrane region" description="Helical" evidence="1">
    <location>
        <begin position="108"/>
        <end position="133"/>
    </location>
</feature>
<sequence>MLSALFSSFANFFETSYIVVKKTTGGFITFLFGAIVCVIAQVLLIPLFGLNGAGLASMLGFLTTFLFRVKDTQKFVVIQIKWRTFISNFVIILVQILCLFYLPSKVLYLCLALLFCGMLVVNQRTILYIIMALKNKTFGMKSA</sequence>
<proteinExistence type="predicted"/>
<keyword evidence="1" id="KW-0812">Transmembrane</keyword>
<dbReference type="EMBL" id="WWDJ01000094">
    <property type="protein sequence ID" value="NEX56046.1"/>
    <property type="molecule type" value="Genomic_DNA"/>
</dbReference>
<reference evidence="2 3" key="1">
    <citation type="submission" date="2019-12" db="EMBL/GenBank/DDBJ databases">
        <title>Draft Genome Sequences of L. lactis strains MS22333, MS22334, MS22336, and MS22337, Isolated from Spontaneous Fermented Camel Milk in Ethiopia.</title>
        <authorList>
            <person name="Bragason E."/>
            <person name="Hansen E.B."/>
            <person name="Guya M.E."/>
            <person name="Berhe T."/>
        </authorList>
    </citation>
    <scope>NUCLEOTIDE SEQUENCE [LARGE SCALE GENOMIC DNA]</scope>
    <source>
        <strain evidence="2 3">MS22336</strain>
    </source>
</reference>
<keyword evidence="1" id="KW-1133">Transmembrane helix</keyword>
<name>A0A6M0M9D1_9LACT</name>
<organism evidence="2 3">
    <name type="scientific">Lactococcus lactis</name>
    <dbReference type="NCBI Taxonomy" id="1358"/>
    <lineage>
        <taxon>Bacteria</taxon>
        <taxon>Bacillati</taxon>
        <taxon>Bacillota</taxon>
        <taxon>Bacilli</taxon>
        <taxon>Lactobacillales</taxon>
        <taxon>Streptococcaceae</taxon>
        <taxon>Lactococcus</taxon>
    </lineage>
</organism>
<keyword evidence="1" id="KW-0472">Membrane</keyword>
<feature type="transmembrane region" description="Helical" evidence="1">
    <location>
        <begin position="82"/>
        <end position="102"/>
    </location>
</feature>
<protein>
    <submittedName>
        <fullName evidence="2">Uncharacterized protein</fullName>
    </submittedName>
</protein>
<evidence type="ECO:0000313" key="2">
    <source>
        <dbReference type="EMBL" id="NEX56046.1"/>
    </source>
</evidence>
<dbReference type="RefSeq" id="WP_163657183.1">
    <property type="nucleotide sequence ID" value="NZ_RIGB01000139.1"/>
</dbReference>
<dbReference type="Proteomes" id="UP000477402">
    <property type="component" value="Unassembled WGS sequence"/>
</dbReference>
<evidence type="ECO:0000256" key="1">
    <source>
        <dbReference type="SAM" id="Phobius"/>
    </source>
</evidence>
<feature type="transmembrane region" description="Helical" evidence="1">
    <location>
        <begin position="53"/>
        <end position="70"/>
    </location>
</feature>
<feature type="transmembrane region" description="Helical" evidence="1">
    <location>
        <begin position="27"/>
        <end position="47"/>
    </location>
</feature>
<dbReference type="AlphaFoldDB" id="A0A6M0M9D1"/>
<gene>
    <name evidence="2" type="ORF">GTP08_10220</name>
</gene>
<evidence type="ECO:0000313" key="3">
    <source>
        <dbReference type="Proteomes" id="UP000477402"/>
    </source>
</evidence>
<accession>A0A6M0M9D1</accession>